<dbReference type="SUPFAM" id="SSF51905">
    <property type="entry name" value="FAD/NAD(P)-binding domain"/>
    <property type="match status" value="1"/>
</dbReference>
<dbReference type="PRINTS" id="PR00420">
    <property type="entry name" value="RNGMNOXGNASE"/>
</dbReference>
<organism evidence="9 10">
    <name type="scientific">Pseudaquabacterium rugosum</name>
    <dbReference type="NCBI Taxonomy" id="2984194"/>
    <lineage>
        <taxon>Bacteria</taxon>
        <taxon>Pseudomonadati</taxon>
        <taxon>Pseudomonadota</taxon>
        <taxon>Betaproteobacteria</taxon>
        <taxon>Burkholderiales</taxon>
        <taxon>Sphaerotilaceae</taxon>
        <taxon>Pseudaquabacterium</taxon>
    </lineage>
</organism>
<comment type="caution">
    <text evidence="9">The sequence shown here is derived from an EMBL/GenBank/DDBJ whole genome shotgun (WGS) entry which is preliminary data.</text>
</comment>
<dbReference type="SUPFAM" id="SSF54373">
    <property type="entry name" value="FAD-linked reductases, C-terminal domain"/>
    <property type="match status" value="1"/>
</dbReference>
<keyword evidence="4 6" id="KW-0274">FAD</keyword>
<name>A0ABU9B9I2_9BURK</name>
<dbReference type="PANTHER" id="PTHR43624:SF2">
    <property type="entry name" value="ELECTRON TRANSFER FLAVOPROTEIN-QUINONE OXIDOREDUCTASE YDIS-RELATED"/>
    <property type="match status" value="1"/>
</dbReference>
<evidence type="ECO:0000256" key="4">
    <source>
        <dbReference type="ARBA" id="ARBA00022827"/>
    </source>
</evidence>
<dbReference type="Pfam" id="PF26311">
    <property type="entry name" value="ETF-QO_FixC_C"/>
    <property type="match status" value="1"/>
</dbReference>
<evidence type="ECO:0000313" key="10">
    <source>
        <dbReference type="Proteomes" id="UP001368500"/>
    </source>
</evidence>
<dbReference type="Proteomes" id="UP001368500">
    <property type="component" value="Unassembled WGS sequence"/>
</dbReference>
<dbReference type="Gene3D" id="3.50.50.60">
    <property type="entry name" value="FAD/NAD(P)-binding domain"/>
    <property type="match status" value="1"/>
</dbReference>
<feature type="domain" description="FAD-binding" evidence="7">
    <location>
        <begin position="6"/>
        <end position="194"/>
    </location>
</feature>
<dbReference type="InterPro" id="IPR036188">
    <property type="entry name" value="FAD/NAD-bd_sf"/>
</dbReference>
<gene>
    <name evidence="9" type="ORF">AACH11_11285</name>
</gene>
<accession>A0ABU9B9I2</accession>
<evidence type="ECO:0000256" key="5">
    <source>
        <dbReference type="ARBA" id="ARBA00023002"/>
    </source>
</evidence>
<dbReference type="InterPro" id="IPR059103">
    <property type="entry name" value="FixC-like_C"/>
</dbReference>
<dbReference type="GO" id="GO:0004497">
    <property type="term" value="F:monooxygenase activity"/>
    <property type="evidence" value="ECO:0007669"/>
    <property type="project" value="UniProtKB-KW"/>
</dbReference>
<protein>
    <recommendedName>
        <fullName evidence="6">Protein FixC</fullName>
    </recommendedName>
</protein>
<dbReference type="Pfam" id="PF01494">
    <property type="entry name" value="FAD_binding_3"/>
    <property type="match status" value="1"/>
</dbReference>
<proteinExistence type="inferred from homology"/>
<comment type="function">
    <text evidence="6">Part of an electron transfer system.</text>
</comment>
<evidence type="ECO:0000256" key="1">
    <source>
        <dbReference type="ARBA" id="ARBA00001974"/>
    </source>
</evidence>
<feature type="domain" description="FixC-like C-terminal" evidence="8">
    <location>
        <begin position="370"/>
        <end position="435"/>
    </location>
</feature>
<dbReference type="PANTHER" id="PTHR43624">
    <property type="entry name" value="ELECTRON TRANSFER FLAVOPROTEIN-QUINONE OXIDOREDUCTASE YDIS-RELATED"/>
    <property type="match status" value="1"/>
</dbReference>
<evidence type="ECO:0000256" key="6">
    <source>
        <dbReference type="RuleBase" id="RU366069"/>
    </source>
</evidence>
<keyword evidence="3 6" id="KW-0285">Flavoprotein</keyword>
<comment type="similarity">
    <text evidence="2 6">Belongs to the ETF-QO/FixC family.</text>
</comment>
<comment type="cofactor">
    <cofactor evidence="1 6">
        <name>FAD</name>
        <dbReference type="ChEBI" id="CHEBI:57692"/>
    </cofactor>
</comment>
<reference evidence="9 10" key="1">
    <citation type="submission" date="2024-04" db="EMBL/GenBank/DDBJ databases">
        <title>Novel species of the genus Ideonella isolated from streams.</title>
        <authorList>
            <person name="Lu H."/>
        </authorList>
    </citation>
    <scope>NUCLEOTIDE SEQUENCE [LARGE SCALE GENOMIC DNA]</scope>
    <source>
        <strain evidence="9 10">BYS139W</strain>
    </source>
</reference>
<sequence>MSKEKFDAIVVGAGPSGNSAAYTLAKAGLKVLQIERGEYPGSKNVQGAILYADALEKIIPDFRDDAPLERHIIEQRMWVLDDHSFIGTHYRSDDDDKPPYNRYTIIRAQFDRWFSAKVREAGALLICETTVEALLMDGTRCIGVRCDRMGGEVYADVVILADGVNSTLARKAGFHGEIQAKNVALAVKEILFMPEETIQARFNVGEESGVVIEMMGSVTEGMVGTGFLYTNKESLTIGVGCMLSDFKANPNRTSPYTLLEKLKRHPSIAPLIAGGEMKEYCAHLIPEGGFHAVPQVYGDGWMIVGDSGGFVNAAHREGSNLAMTTGRLAAETVIAAKAAGKAMDAKTLAAYKAALDDSFVMKDLKKYRDMPEVLHSSRQFFTQYPALLNRAAKTMFTVDGIDKKTKEREIFGSFKAARRWGGLVGDAFKLLRAFR</sequence>
<keyword evidence="10" id="KW-1185">Reference proteome</keyword>
<dbReference type="RefSeq" id="WP_341374324.1">
    <property type="nucleotide sequence ID" value="NZ_JBBUTF010000008.1"/>
</dbReference>
<keyword evidence="5 6" id="KW-0560">Oxidoreductase</keyword>
<evidence type="ECO:0000259" key="7">
    <source>
        <dbReference type="Pfam" id="PF01494"/>
    </source>
</evidence>
<evidence type="ECO:0000256" key="3">
    <source>
        <dbReference type="ARBA" id="ARBA00022630"/>
    </source>
</evidence>
<keyword evidence="9" id="KW-0503">Monooxygenase</keyword>
<dbReference type="InterPro" id="IPR002938">
    <property type="entry name" value="FAD-bd"/>
</dbReference>
<dbReference type="InterPro" id="IPR039651">
    <property type="entry name" value="FixC-like"/>
</dbReference>
<evidence type="ECO:0000259" key="8">
    <source>
        <dbReference type="Pfam" id="PF26311"/>
    </source>
</evidence>
<dbReference type="EMBL" id="JBBUTF010000008">
    <property type="protein sequence ID" value="MEK8026543.1"/>
    <property type="molecule type" value="Genomic_DNA"/>
</dbReference>
<evidence type="ECO:0000313" key="9">
    <source>
        <dbReference type="EMBL" id="MEK8026543.1"/>
    </source>
</evidence>
<evidence type="ECO:0000256" key="2">
    <source>
        <dbReference type="ARBA" id="ARBA00006796"/>
    </source>
</evidence>